<protein>
    <recommendedName>
        <fullName evidence="3">DUF4421 domain-containing protein</fullName>
    </recommendedName>
</protein>
<evidence type="ECO:0000313" key="2">
    <source>
        <dbReference type="Proteomes" id="UP000077667"/>
    </source>
</evidence>
<evidence type="ECO:0000313" key="1">
    <source>
        <dbReference type="EMBL" id="ANH81475.1"/>
    </source>
</evidence>
<keyword evidence="2" id="KW-1185">Reference proteome</keyword>
<dbReference type="Pfam" id="PF14391">
    <property type="entry name" value="DUF4421"/>
    <property type="match status" value="1"/>
</dbReference>
<name>A0A1A9I2C1_9BACT</name>
<sequence length="325" mass="37683">MQFFFKRFFLFFCLTGVVLDIAAQDLRDSSFIRKYERSNVAEWNMGNYSAKFDFRGFGKRPSSFMLAANTNAYTGLYLNYKWVAVQYSWGIPGTELDRNVHLKHTSFSFRYNRPDMSFIPYYNYYNGLLLQRGKERREYDAFRDMRYYDAGLKFMYFTNTSKYSYKAGSSFAERQLRSAGGLIFAATPQWQRINWVNPSNALIKDSLTYKLLSSDPQWISMTLGAGYNYNFSIRNGRWIISPAVTAMAGALKEVNNDNPLKPVFELQAWMNAGYSGRIFYGYLNAYIQYEQTNLIVKKLNALGNGLSVTVGYRFHSLPKKILGIL</sequence>
<organism evidence="1 2">
    <name type="scientific">Niabella ginsenosidivorans</name>
    <dbReference type="NCBI Taxonomy" id="1176587"/>
    <lineage>
        <taxon>Bacteria</taxon>
        <taxon>Pseudomonadati</taxon>
        <taxon>Bacteroidota</taxon>
        <taxon>Chitinophagia</taxon>
        <taxon>Chitinophagales</taxon>
        <taxon>Chitinophagaceae</taxon>
        <taxon>Niabella</taxon>
    </lineage>
</organism>
<dbReference type="EMBL" id="CP015772">
    <property type="protein sequence ID" value="ANH81475.1"/>
    <property type="molecule type" value="Genomic_DNA"/>
</dbReference>
<gene>
    <name evidence="1" type="ORF">A8C56_11220</name>
</gene>
<dbReference type="InterPro" id="IPR025535">
    <property type="entry name" value="DUF4421"/>
</dbReference>
<accession>A0A1A9I2C1</accession>
<reference evidence="1 2" key="1">
    <citation type="submission" date="2016-05" db="EMBL/GenBank/DDBJ databases">
        <title>Niabella ginsenosidivorans BS26 whole genome sequencing.</title>
        <authorList>
            <person name="Im W.T."/>
            <person name="Siddiqi M.Z."/>
        </authorList>
    </citation>
    <scope>NUCLEOTIDE SEQUENCE [LARGE SCALE GENOMIC DNA]</scope>
    <source>
        <strain evidence="1 2">BS26</strain>
    </source>
</reference>
<dbReference type="STRING" id="1176587.A8C56_11220"/>
<evidence type="ECO:0008006" key="3">
    <source>
        <dbReference type="Google" id="ProtNLM"/>
    </source>
</evidence>
<proteinExistence type="predicted"/>
<dbReference type="AlphaFoldDB" id="A0A1A9I2C1"/>
<dbReference type="KEGG" id="nia:A8C56_11220"/>
<dbReference type="Proteomes" id="UP000077667">
    <property type="component" value="Chromosome"/>
</dbReference>
<dbReference type="OrthoDB" id="646460at2"/>